<sequence length="217" mass="25669">MRDDYTTSDTNRPWGSEYVQTLPIVVIRNPYLWMERMCVQPYAAKFHHNAELHCPNLVPTQEDYEHVFSFREPHVPVRIKFEKGKEARVWDSLVHLWSDWYQQYLSETSYPRLIVRLEDLTFRPKATLQKICTCAGGTFEGGPHQFYYVKGSAKWGPGHANQYTSWVGTMEQYKEHHRSIGHQRHGMTTEDFGYAREHLDEQLMELFRYQHPSLVAS</sequence>
<evidence type="ECO:0008006" key="2">
    <source>
        <dbReference type="Google" id="ProtNLM"/>
    </source>
</evidence>
<dbReference type="Gene3D" id="3.40.50.300">
    <property type="entry name" value="P-loop containing nucleotide triphosphate hydrolases"/>
    <property type="match status" value="1"/>
</dbReference>
<reference evidence="1" key="1">
    <citation type="submission" date="2021-01" db="EMBL/GenBank/DDBJ databases">
        <authorList>
            <person name="Corre E."/>
            <person name="Pelletier E."/>
            <person name="Niang G."/>
            <person name="Scheremetjew M."/>
            <person name="Finn R."/>
            <person name="Kale V."/>
            <person name="Holt S."/>
            <person name="Cochrane G."/>
            <person name="Meng A."/>
            <person name="Brown T."/>
            <person name="Cohen L."/>
        </authorList>
    </citation>
    <scope>NUCLEOTIDE SEQUENCE</scope>
    <source>
        <strain evidence="1">CCMP 410</strain>
    </source>
</reference>
<organism evidence="1">
    <name type="scientific">Grammatophora oceanica</name>
    <dbReference type="NCBI Taxonomy" id="210454"/>
    <lineage>
        <taxon>Eukaryota</taxon>
        <taxon>Sar</taxon>
        <taxon>Stramenopiles</taxon>
        <taxon>Ochrophyta</taxon>
        <taxon>Bacillariophyta</taxon>
        <taxon>Fragilariophyceae</taxon>
        <taxon>Fragilariophycidae</taxon>
        <taxon>Rhabdonematales</taxon>
        <taxon>Grammatophoraceae</taxon>
        <taxon>Grammatophora</taxon>
    </lineage>
</organism>
<gene>
    <name evidence="1" type="ORF">GOCE00092_LOCUS702</name>
</gene>
<accession>A0A7S1Y062</accession>
<dbReference type="SUPFAM" id="SSF52540">
    <property type="entry name" value="P-loop containing nucleoside triphosphate hydrolases"/>
    <property type="match status" value="1"/>
</dbReference>
<dbReference type="InterPro" id="IPR027417">
    <property type="entry name" value="P-loop_NTPase"/>
</dbReference>
<name>A0A7S1Y062_9STRA</name>
<proteinExistence type="predicted"/>
<dbReference type="EMBL" id="HBGK01001319">
    <property type="protein sequence ID" value="CAD9271797.1"/>
    <property type="molecule type" value="Transcribed_RNA"/>
</dbReference>
<protein>
    <recommendedName>
        <fullName evidence="2">Sulfotransferase domain-containing protein</fullName>
    </recommendedName>
</protein>
<evidence type="ECO:0000313" key="1">
    <source>
        <dbReference type="EMBL" id="CAD9271797.1"/>
    </source>
</evidence>
<dbReference type="AlphaFoldDB" id="A0A7S1Y062"/>